<dbReference type="AlphaFoldDB" id="A0A2P2C4T4"/>
<protein>
    <recommendedName>
        <fullName evidence="2">N-acetyltransferase domain-containing protein</fullName>
    </recommendedName>
</protein>
<dbReference type="EMBL" id="CZKB01000004">
    <property type="protein sequence ID" value="CUR57023.1"/>
    <property type="molecule type" value="Genomic_DNA"/>
</dbReference>
<organism evidence="1">
    <name type="scientific">metagenome</name>
    <dbReference type="NCBI Taxonomy" id="256318"/>
    <lineage>
        <taxon>unclassified sequences</taxon>
        <taxon>metagenomes</taxon>
    </lineage>
</organism>
<dbReference type="SUPFAM" id="SSF55729">
    <property type="entry name" value="Acyl-CoA N-acyltransferases (Nat)"/>
    <property type="match status" value="1"/>
</dbReference>
<dbReference type="InterPro" id="IPR016181">
    <property type="entry name" value="Acyl_CoA_acyltransferase"/>
</dbReference>
<name>A0A2P2C4T4_9ZZZZ</name>
<dbReference type="Gene3D" id="3.40.630.30">
    <property type="match status" value="1"/>
</dbReference>
<gene>
    <name evidence="1" type="ORF">NOCA1120330</name>
</gene>
<proteinExistence type="predicted"/>
<reference evidence="1" key="1">
    <citation type="submission" date="2015-08" db="EMBL/GenBank/DDBJ databases">
        <authorList>
            <person name="Babu N.S."/>
            <person name="Beckwith C.J."/>
            <person name="Beseler K.G."/>
            <person name="Brison A."/>
            <person name="Carone J.V."/>
            <person name="Caskin T.P."/>
            <person name="Diamond M."/>
            <person name="Durham M.E."/>
            <person name="Foxe J.M."/>
            <person name="Go M."/>
            <person name="Henderson B.A."/>
            <person name="Jones I.B."/>
            <person name="McGettigan J.A."/>
            <person name="Micheletti S.J."/>
            <person name="Nasrallah M.E."/>
            <person name="Ortiz D."/>
            <person name="Piller C.R."/>
            <person name="Privatt S.R."/>
            <person name="Schneider S.L."/>
            <person name="Sharp S."/>
            <person name="Smith T.C."/>
            <person name="Stanton J.D."/>
            <person name="Ullery H.E."/>
            <person name="Wilson R.J."/>
            <person name="Serrano M.G."/>
            <person name="Buck G."/>
            <person name="Lee V."/>
            <person name="Wang Y."/>
            <person name="Carvalho R."/>
            <person name="Voegtly L."/>
            <person name="Shi R."/>
            <person name="Duckworth R."/>
            <person name="Johnson A."/>
            <person name="Loviza R."/>
            <person name="Walstead R."/>
            <person name="Shah Z."/>
            <person name="Kiflezghi M."/>
            <person name="Wade K."/>
            <person name="Ball S.L."/>
            <person name="Bradley K.W."/>
            <person name="Asai D.J."/>
            <person name="Bowman C.A."/>
            <person name="Russell D.A."/>
            <person name="Pope W.H."/>
            <person name="Jacobs-Sera D."/>
            <person name="Hendrix R.W."/>
            <person name="Hatfull G.F."/>
        </authorList>
    </citation>
    <scope>NUCLEOTIDE SEQUENCE</scope>
</reference>
<evidence type="ECO:0000313" key="1">
    <source>
        <dbReference type="EMBL" id="CUR57023.1"/>
    </source>
</evidence>
<sequence length="292" mass="32374">MGESVGVDDRVELAPITGADVGDVADFLHQHLNSRLSAAQWARSAVPPWSVDAPNHGFLLRQGGAVVGTYLAFYSEREVDGQPRRICNLAAWCVLDEHRAHGVRLARAMLRQRGYEFVDLSPSGNVVRLNERLGFHSLDTSTALVPNLPLPSRRGVRVLTAPAQIEAALSDRDLQVYRDHRSAAAALHFVVRVGEESCYVIARRERRKGLPLFASLLHVSDPAVLARAGHAPYRHLLLRHRALVTLAEGRVAGRPPRLSRQQAAPRPRMFRGDGLSPRSVDYLYSELMCVPW</sequence>
<accession>A0A2P2C4T4</accession>
<evidence type="ECO:0008006" key="2">
    <source>
        <dbReference type="Google" id="ProtNLM"/>
    </source>
</evidence>